<feature type="transmembrane region" description="Helical" evidence="1">
    <location>
        <begin position="78"/>
        <end position="94"/>
    </location>
</feature>
<keyword evidence="1" id="KW-0812">Transmembrane</keyword>
<evidence type="ECO:0000256" key="1">
    <source>
        <dbReference type="SAM" id="Phobius"/>
    </source>
</evidence>
<feature type="domain" description="DUF1468" evidence="2">
    <location>
        <begin position="10"/>
        <end position="149"/>
    </location>
</feature>
<feature type="transmembrane region" description="Helical" evidence="1">
    <location>
        <begin position="37"/>
        <end position="57"/>
    </location>
</feature>
<organism evidence="3 4">
    <name type="scientific">Anaerotalea alkaliphila</name>
    <dbReference type="NCBI Taxonomy" id="2662126"/>
    <lineage>
        <taxon>Bacteria</taxon>
        <taxon>Bacillati</taxon>
        <taxon>Bacillota</taxon>
        <taxon>Clostridia</taxon>
        <taxon>Eubacteriales</taxon>
        <taxon>Anaerotalea</taxon>
    </lineage>
</organism>
<dbReference type="Proteomes" id="UP000461585">
    <property type="component" value="Unassembled WGS sequence"/>
</dbReference>
<dbReference type="RefSeq" id="WP_162369564.1">
    <property type="nucleotide sequence ID" value="NZ_JAAEEH010000006.1"/>
</dbReference>
<dbReference type="AlphaFoldDB" id="A0A7X5HUF9"/>
<sequence>MNKHLKAGIGTSVFGLTYTLGAWGLPRSTVGNPMGPVIYPLFLGGILTILGLLSIIMGIREQKEKGVEKQEGFKVTQTGKLIFISCAAAVLYALTFQGLGYVLATSLFMMIVMFALNGRKHWRSNITVSVAFSIGVYLLFSNLLSIPLPTMPFLDI</sequence>
<feature type="transmembrane region" description="Helical" evidence="1">
    <location>
        <begin position="100"/>
        <end position="116"/>
    </location>
</feature>
<proteinExistence type="predicted"/>
<keyword evidence="1" id="KW-0472">Membrane</keyword>
<name>A0A7X5HUF9_9FIRM</name>
<feature type="transmembrane region" description="Helical" evidence="1">
    <location>
        <begin position="128"/>
        <end position="148"/>
    </location>
</feature>
<dbReference type="InterPro" id="IPR009936">
    <property type="entry name" value="DUF1468"/>
</dbReference>
<feature type="transmembrane region" description="Helical" evidence="1">
    <location>
        <begin position="7"/>
        <end position="25"/>
    </location>
</feature>
<evidence type="ECO:0000259" key="2">
    <source>
        <dbReference type="Pfam" id="PF07331"/>
    </source>
</evidence>
<accession>A0A7X5HUF9</accession>
<dbReference type="EMBL" id="JAAEEH010000006">
    <property type="protein sequence ID" value="NDL66840.1"/>
    <property type="molecule type" value="Genomic_DNA"/>
</dbReference>
<gene>
    <name evidence="3" type="ORF">GXN74_03650</name>
</gene>
<dbReference type="Pfam" id="PF07331">
    <property type="entry name" value="TctB"/>
    <property type="match status" value="1"/>
</dbReference>
<evidence type="ECO:0000313" key="4">
    <source>
        <dbReference type="Proteomes" id="UP000461585"/>
    </source>
</evidence>
<comment type="caution">
    <text evidence="3">The sequence shown here is derived from an EMBL/GenBank/DDBJ whole genome shotgun (WGS) entry which is preliminary data.</text>
</comment>
<keyword evidence="4" id="KW-1185">Reference proteome</keyword>
<protein>
    <submittedName>
        <fullName evidence="3">Tripartite tricarboxylate transporter TctB family protein</fullName>
    </submittedName>
</protein>
<reference evidence="3 4" key="1">
    <citation type="submission" date="2020-01" db="EMBL/GenBank/DDBJ databases">
        <title>Anaeroalcalibacter tamaniensis gen. nov., sp. nov., moderately halophilic strictly anaerobic fermenter bacterium from mud volcano of Taman peninsula.</title>
        <authorList>
            <person name="Frolova A."/>
            <person name="Merkel A.Y."/>
            <person name="Slobodkin A.I."/>
        </authorList>
    </citation>
    <scope>NUCLEOTIDE SEQUENCE [LARGE SCALE GENOMIC DNA]</scope>
    <source>
        <strain evidence="3 4">F-3ap</strain>
    </source>
</reference>
<keyword evidence="1" id="KW-1133">Transmembrane helix</keyword>
<evidence type="ECO:0000313" key="3">
    <source>
        <dbReference type="EMBL" id="NDL66840.1"/>
    </source>
</evidence>